<dbReference type="Pfam" id="PF01266">
    <property type="entry name" value="DAO"/>
    <property type="match status" value="1"/>
</dbReference>
<evidence type="ECO:0000256" key="4">
    <source>
        <dbReference type="ARBA" id="ARBA00023002"/>
    </source>
</evidence>
<dbReference type="VEuPathDB" id="FungiDB:AAP_02939"/>
<accession>A0A167Z7R2</accession>
<evidence type="ECO:0000256" key="7">
    <source>
        <dbReference type="ARBA" id="ARBA00038878"/>
    </source>
</evidence>
<keyword evidence="4" id="KW-0560">Oxidoreductase</keyword>
<protein>
    <recommendedName>
        <fullName evidence="8">L-2-hydroxyglutarate dehydrogenase, mitochondrial</fullName>
        <ecNumber evidence="7">1.1.99.2</ecNumber>
    </recommendedName>
</protein>
<organism evidence="10 11">
    <name type="scientific">Ascosphaera apis ARSEF 7405</name>
    <dbReference type="NCBI Taxonomy" id="392613"/>
    <lineage>
        <taxon>Eukaryota</taxon>
        <taxon>Fungi</taxon>
        <taxon>Dikarya</taxon>
        <taxon>Ascomycota</taxon>
        <taxon>Pezizomycotina</taxon>
        <taxon>Eurotiomycetes</taxon>
        <taxon>Eurotiomycetidae</taxon>
        <taxon>Onygenales</taxon>
        <taxon>Ascosphaeraceae</taxon>
        <taxon>Ascosphaera</taxon>
    </lineage>
</organism>
<comment type="catalytic activity">
    <reaction evidence="5">
        <text>(S)-2-hydroxyglutarate + A = 2-oxoglutarate + AH2</text>
        <dbReference type="Rhea" id="RHEA:21252"/>
        <dbReference type="ChEBI" id="CHEBI:13193"/>
        <dbReference type="ChEBI" id="CHEBI:16782"/>
        <dbReference type="ChEBI" id="CHEBI:16810"/>
        <dbReference type="ChEBI" id="CHEBI:17499"/>
        <dbReference type="EC" id="1.1.99.2"/>
    </reaction>
</comment>
<dbReference type="PANTHER" id="PTHR43104:SF4">
    <property type="entry name" value="L-2-HYDROXYGLUTARATE DEHYDROGENASE, MITOCHONDRIAL"/>
    <property type="match status" value="1"/>
</dbReference>
<keyword evidence="2" id="KW-0285">Flavoprotein</keyword>
<proteinExistence type="inferred from homology"/>
<reference evidence="10 11" key="1">
    <citation type="journal article" date="2016" name="Genome Biol. Evol.">
        <title>Divergent and convergent evolution of fungal pathogenicity.</title>
        <authorList>
            <person name="Shang Y."/>
            <person name="Xiao G."/>
            <person name="Zheng P."/>
            <person name="Cen K."/>
            <person name="Zhan S."/>
            <person name="Wang C."/>
        </authorList>
    </citation>
    <scope>NUCLEOTIDE SEQUENCE [LARGE SCALE GENOMIC DNA]</scope>
    <source>
        <strain evidence="10 11">ARSEF 7405</strain>
    </source>
</reference>
<comment type="caution">
    <text evidence="10">The sequence shown here is derived from an EMBL/GenBank/DDBJ whole genome shotgun (WGS) entry which is preliminary data.</text>
</comment>
<feature type="domain" description="FAD dependent oxidoreductase" evidence="9">
    <location>
        <begin position="52"/>
        <end position="419"/>
    </location>
</feature>
<dbReference type="SUPFAM" id="SSF51905">
    <property type="entry name" value="FAD/NAD(P)-binding domain"/>
    <property type="match status" value="1"/>
</dbReference>
<dbReference type="Proteomes" id="UP000242877">
    <property type="component" value="Unassembled WGS sequence"/>
</dbReference>
<dbReference type="GO" id="GO:0047545">
    <property type="term" value="F:(S)-2-hydroxyglutarate dehydrogenase activity"/>
    <property type="evidence" value="ECO:0007669"/>
    <property type="project" value="UniProtKB-EC"/>
</dbReference>
<dbReference type="OrthoDB" id="498204at2759"/>
<evidence type="ECO:0000256" key="1">
    <source>
        <dbReference type="ARBA" id="ARBA00001974"/>
    </source>
</evidence>
<dbReference type="Gene3D" id="3.50.50.60">
    <property type="entry name" value="FAD/NAD(P)-binding domain"/>
    <property type="match status" value="1"/>
</dbReference>
<gene>
    <name evidence="10" type="ORF">AAP_02939</name>
</gene>
<evidence type="ECO:0000313" key="10">
    <source>
        <dbReference type="EMBL" id="KZZ92284.1"/>
    </source>
</evidence>
<dbReference type="PANTHER" id="PTHR43104">
    <property type="entry name" value="L-2-HYDROXYGLUTARATE DEHYDROGENASE, MITOCHONDRIAL"/>
    <property type="match status" value="1"/>
</dbReference>
<keyword evidence="3" id="KW-0274">FAD</keyword>
<dbReference type="InterPro" id="IPR036188">
    <property type="entry name" value="FAD/NAD-bd_sf"/>
</dbReference>
<evidence type="ECO:0000256" key="3">
    <source>
        <dbReference type="ARBA" id="ARBA00022827"/>
    </source>
</evidence>
<evidence type="ECO:0000313" key="11">
    <source>
        <dbReference type="Proteomes" id="UP000242877"/>
    </source>
</evidence>
<evidence type="ECO:0000256" key="8">
    <source>
        <dbReference type="ARBA" id="ARBA00041137"/>
    </source>
</evidence>
<name>A0A167Z7R2_9EURO</name>
<comment type="cofactor">
    <cofactor evidence="1">
        <name>FAD</name>
        <dbReference type="ChEBI" id="CHEBI:57692"/>
    </cofactor>
</comment>
<dbReference type="EC" id="1.1.99.2" evidence="7"/>
<dbReference type="InterPro" id="IPR006076">
    <property type="entry name" value="FAD-dep_OxRdtase"/>
</dbReference>
<keyword evidence="11" id="KW-1185">Reference proteome</keyword>
<evidence type="ECO:0000256" key="6">
    <source>
        <dbReference type="ARBA" id="ARBA00037941"/>
    </source>
</evidence>
<comment type="similarity">
    <text evidence="6">Belongs to the L2HGDH family.</text>
</comment>
<evidence type="ECO:0000259" key="9">
    <source>
        <dbReference type="Pfam" id="PF01266"/>
    </source>
</evidence>
<dbReference type="Gene3D" id="3.30.9.10">
    <property type="entry name" value="D-Amino Acid Oxidase, subunit A, domain 2"/>
    <property type="match status" value="1"/>
</dbReference>
<evidence type="ECO:0000256" key="5">
    <source>
        <dbReference type="ARBA" id="ARBA00036066"/>
    </source>
</evidence>
<dbReference type="EMBL" id="AZGZ01000011">
    <property type="protein sequence ID" value="KZZ92284.1"/>
    <property type="molecule type" value="Genomic_DNA"/>
</dbReference>
<sequence length="421" mass="45694">MSLFTATAQAAVLGGQVGTVRRIVLSAATKVIQRAGFSSTRILGRGKDFSHAVIGAGVVGLAVARQLASREGASVVLLERNGQIEAKRRVMGQVIHAGIYYPESSLKTKLCVEGREMLYGLCEKQQIPHRKVSKWILAQDKEQYDTVQNLHKKAKRLNIPTRWISRGEAERLEPSVRARAGILESTETGIVDSHSLMAYLHADFEDKGGTTALMSPVTNIDLVSQGNGGGYRIFTDEKGEDEDSAIVVDSVVNSAGLFACDVSNMVLPPSRHRKPFFAKGNYFSYASSDPKPKRLLYPTPKPGLGGLGTHLTLDLTGRIRFGPDVEWVDGPDDYAPNPARLKEAIQEIKTYLPDLKEEAIDLDYAGIRPKLNDVGAAMGGKGFQDFVIQEEEGFKGFINLLGIESPGLTSSLAIARLVGSL</sequence>
<dbReference type="AlphaFoldDB" id="A0A167Z7R2"/>
<evidence type="ECO:0000256" key="2">
    <source>
        <dbReference type="ARBA" id="ARBA00022630"/>
    </source>
</evidence>